<dbReference type="GO" id="GO:0046872">
    <property type="term" value="F:metal ion binding"/>
    <property type="evidence" value="ECO:0007669"/>
    <property type="project" value="UniProtKB-KW"/>
</dbReference>
<keyword evidence="2" id="KW-0808">Transferase</keyword>
<dbReference type="InterPro" id="IPR029056">
    <property type="entry name" value="Ribokinase-like"/>
</dbReference>
<sequence>MKIEEKYIKLYEKMDENINSRKSNRKMPAMGYTSNLDILCDFQVDILNNLLEEYMQGEDLSAMKAAKEIKTVQDFISTLVYFCRKGIGGEVDIEEIQIIEKFFSIKNGMGGTSAQAAMALAAIGCPSMIHLTDDSKEVCDILSSQHIYTVSPNGDLIHTNQVTQRSEQEIHYIIQFKKGDVIRLGDQEVVIPVSNRLIITKITVNEILPFSKPYFDYIESHAKDISSNVLSSFNALKDKDLLKERLDFVRQHIKKYKANNEAGIVFFEDADYHNEMIKKICIETIYSEVDIVCMNEEELAYILQMYNFPINIEDIISCVEGIKYIKENLKINKGLIVHTKDYSMYVGEKLESDIESGLIYGNMLATTKAMVGWYGSKEQISKVLELPLSNKGVSNKKIIDKSNYASETIIVPTKYIDKPKYTIGLGDSFVAGVQICFM</sequence>
<keyword evidence="6" id="KW-0324">Glycolysis</keyword>
<evidence type="ECO:0000313" key="7">
    <source>
        <dbReference type="EMBL" id="PKG21915.1"/>
    </source>
</evidence>
<proteinExistence type="predicted"/>
<dbReference type="EMBL" id="PISE01000054">
    <property type="protein sequence ID" value="PKG21915.1"/>
    <property type="molecule type" value="Genomic_DNA"/>
</dbReference>
<dbReference type="PANTHER" id="PTHR21208">
    <property type="entry name" value="ADP-DEPENDENT GLUCOKINASE"/>
    <property type="match status" value="1"/>
</dbReference>
<dbReference type="SUPFAM" id="SSF53613">
    <property type="entry name" value="Ribokinase-like"/>
    <property type="match status" value="1"/>
</dbReference>
<evidence type="ECO:0000313" key="8">
    <source>
        <dbReference type="Proteomes" id="UP000233375"/>
    </source>
</evidence>
<protein>
    <submittedName>
        <fullName evidence="7">ADP-dependent glucokinase</fullName>
    </submittedName>
</protein>
<evidence type="ECO:0000256" key="2">
    <source>
        <dbReference type="ARBA" id="ARBA00022679"/>
    </source>
</evidence>
<evidence type="ECO:0000256" key="4">
    <source>
        <dbReference type="ARBA" id="ARBA00022777"/>
    </source>
</evidence>
<dbReference type="Gene3D" id="3.30.1110.20">
    <property type="match status" value="1"/>
</dbReference>
<dbReference type="Gene3D" id="3.40.1190.20">
    <property type="match status" value="1"/>
</dbReference>
<dbReference type="GO" id="GO:0016773">
    <property type="term" value="F:phosphotransferase activity, alcohol group as acceptor"/>
    <property type="evidence" value="ECO:0007669"/>
    <property type="project" value="InterPro"/>
</dbReference>
<keyword evidence="5" id="KW-0460">Magnesium</keyword>
<dbReference type="GO" id="GO:0016301">
    <property type="term" value="F:kinase activity"/>
    <property type="evidence" value="ECO:0007669"/>
    <property type="project" value="UniProtKB-KW"/>
</dbReference>
<keyword evidence="1" id="KW-0963">Cytoplasm</keyword>
<dbReference type="PROSITE" id="PS51255">
    <property type="entry name" value="ADPK"/>
    <property type="match status" value="1"/>
</dbReference>
<dbReference type="OrthoDB" id="2813007at2"/>
<evidence type="ECO:0000256" key="5">
    <source>
        <dbReference type="ARBA" id="ARBA00022842"/>
    </source>
</evidence>
<evidence type="ECO:0000256" key="1">
    <source>
        <dbReference type="ARBA" id="ARBA00022490"/>
    </source>
</evidence>
<keyword evidence="4 7" id="KW-0418">Kinase</keyword>
<accession>A0A2N0YXD3</accession>
<organism evidence="7 8">
    <name type="scientific">Niallia nealsonii</name>
    <dbReference type="NCBI Taxonomy" id="115979"/>
    <lineage>
        <taxon>Bacteria</taxon>
        <taxon>Bacillati</taxon>
        <taxon>Bacillota</taxon>
        <taxon>Bacilli</taxon>
        <taxon>Bacillales</taxon>
        <taxon>Bacillaceae</taxon>
        <taxon>Niallia</taxon>
    </lineage>
</organism>
<dbReference type="Pfam" id="PF04587">
    <property type="entry name" value="ADP_PFK_GK"/>
    <property type="match status" value="1"/>
</dbReference>
<name>A0A2N0YXD3_9BACI</name>
<dbReference type="AlphaFoldDB" id="A0A2N0YXD3"/>
<comment type="caution">
    <text evidence="7">The sequence shown here is derived from an EMBL/GenBank/DDBJ whole genome shotgun (WGS) entry which is preliminary data.</text>
</comment>
<dbReference type="RefSeq" id="WP_101178976.1">
    <property type="nucleotide sequence ID" value="NZ_PISE01000054.1"/>
</dbReference>
<dbReference type="InterPro" id="IPR007666">
    <property type="entry name" value="ADP_PFK/GK"/>
</dbReference>
<dbReference type="GO" id="GO:0006096">
    <property type="term" value="P:glycolytic process"/>
    <property type="evidence" value="ECO:0007669"/>
    <property type="project" value="UniProtKB-KW"/>
</dbReference>
<evidence type="ECO:0000256" key="3">
    <source>
        <dbReference type="ARBA" id="ARBA00022723"/>
    </source>
</evidence>
<dbReference type="Proteomes" id="UP000233375">
    <property type="component" value="Unassembled WGS sequence"/>
</dbReference>
<gene>
    <name evidence="7" type="ORF">CWS01_20045</name>
</gene>
<keyword evidence="3" id="KW-0479">Metal-binding</keyword>
<reference evidence="7 8" key="1">
    <citation type="journal article" date="2003" name="Int. J. Syst. Evol. Microbiol.">
        <title>Bacillus nealsonii sp. nov., isolated from a spacecraft-assembly facility, whose spores are gamma-radiation resistant.</title>
        <authorList>
            <person name="Venkateswaran K."/>
            <person name="Kempf M."/>
            <person name="Chen F."/>
            <person name="Satomi M."/>
            <person name="Nicholson W."/>
            <person name="Kern R."/>
        </authorList>
    </citation>
    <scope>NUCLEOTIDE SEQUENCE [LARGE SCALE GENOMIC DNA]</scope>
    <source>
        <strain evidence="7 8">FO-92</strain>
    </source>
</reference>
<evidence type="ECO:0000256" key="6">
    <source>
        <dbReference type="ARBA" id="ARBA00023152"/>
    </source>
</evidence>
<dbReference type="PANTHER" id="PTHR21208:SF1">
    <property type="entry name" value="ADP-DEPENDENT GLUCOKINASE"/>
    <property type="match status" value="1"/>
</dbReference>
<keyword evidence="8" id="KW-1185">Reference proteome</keyword>